<keyword evidence="4" id="KW-1185">Reference proteome</keyword>
<feature type="compositionally biased region" description="Basic and acidic residues" evidence="1">
    <location>
        <begin position="131"/>
        <end position="147"/>
    </location>
</feature>
<dbReference type="RefSeq" id="XP_020477394.1">
    <property type="nucleotide sequence ID" value="XM_020621738.1"/>
</dbReference>
<dbReference type="GO" id="GO:0045814">
    <property type="term" value="P:negative regulation of gene expression, epigenetic"/>
    <property type="evidence" value="ECO:0007669"/>
    <property type="project" value="TreeGrafter"/>
</dbReference>
<dbReference type="CDD" id="cd22896">
    <property type="entry name" value="periphilin-like"/>
    <property type="match status" value="1"/>
</dbReference>
<feature type="compositionally biased region" description="Low complexity" evidence="1">
    <location>
        <begin position="204"/>
        <end position="241"/>
    </location>
</feature>
<proteinExistence type="predicted"/>
<dbReference type="GeneID" id="109972700"/>
<dbReference type="InterPro" id="IPR028851">
    <property type="entry name" value="Pphln1"/>
</dbReference>
<accession>A0A3Q3JEW5</accession>
<dbReference type="OrthoDB" id="8933311at2759"/>
<feature type="compositionally biased region" description="Polar residues" evidence="1">
    <location>
        <begin position="189"/>
        <end position="203"/>
    </location>
</feature>
<evidence type="ECO:0000259" key="2">
    <source>
        <dbReference type="Pfam" id="PF25234"/>
    </source>
</evidence>
<dbReference type="PANTHER" id="PTHR15836">
    <property type="entry name" value="PERIPHILIN 1"/>
    <property type="match status" value="1"/>
</dbReference>
<dbReference type="GO" id="GO:0097355">
    <property type="term" value="P:protein localization to heterochromatin"/>
    <property type="evidence" value="ECO:0007669"/>
    <property type="project" value="TreeGrafter"/>
</dbReference>
<dbReference type="KEGG" id="malb:109972700"/>
<sequence>MAFRHAHKTIREAYEERFSANDARQVTVHRVVNIVDKRSPSPRVGLDYDRGFHNDQWYGGPRNYHDAREFYVDGNYPPDNCRYFDENPDLGNFHRSSSPSQNDSLSYGREDLRHHLNQRKNVRPGPYFRNRGREFGPHRREDRDDYKISTPIVIKRDRSPGRREVQPTGHSGSNSSSRSFSPDRDKGYSYQQSLQRQKSNVLTSHGSSSSAEGSAEPHSSGSSEDKTSASVAELEEVAATSMEPKPVPEVDFNARRLEAIKAKALDIEKHYRQDCETFRTVVKMLVAKEPSLENLLQAPLDENLSELKHHCLDALRHFVKELDEVLEQPDTSVKGTHHKTLE</sequence>
<dbReference type="PANTHER" id="PTHR15836:SF4">
    <property type="entry name" value="PERIPHILIN-1"/>
    <property type="match status" value="1"/>
</dbReference>
<dbReference type="Ensembl" id="ENSMALT00000018061.1">
    <property type="protein sequence ID" value="ENSMALP00000017714.1"/>
    <property type="gene ID" value="ENSMALG00000012359.1"/>
</dbReference>
<evidence type="ECO:0000313" key="4">
    <source>
        <dbReference type="Proteomes" id="UP000261600"/>
    </source>
</evidence>
<dbReference type="AlphaFoldDB" id="A0A3Q3JEW5"/>
<evidence type="ECO:0000313" key="3">
    <source>
        <dbReference type="Ensembl" id="ENSMALP00000017714.1"/>
    </source>
</evidence>
<organism evidence="3 4">
    <name type="scientific">Monopterus albus</name>
    <name type="common">Swamp eel</name>
    <dbReference type="NCBI Taxonomy" id="43700"/>
    <lineage>
        <taxon>Eukaryota</taxon>
        <taxon>Metazoa</taxon>
        <taxon>Chordata</taxon>
        <taxon>Craniata</taxon>
        <taxon>Vertebrata</taxon>
        <taxon>Euteleostomi</taxon>
        <taxon>Actinopterygii</taxon>
        <taxon>Neopterygii</taxon>
        <taxon>Teleostei</taxon>
        <taxon>Neoteleostei</taxon>
        <taxon>Acanthomorphata</taxon>
        <taxon>Anabantaria</taxon>
        <taxon>Synbranchiformes</taxon>
        <taxon>Synbranchidae</taxon>
        <taxon>Monopterus</taxon>
    </lineage>
</organism>
<dbReference type="GO" id="GO:0005654">
    <property type="term" value="C:nucleoplasm"/>
    <property type="evidence" value="ECO:0007669"/>
    <property type="project" value="TreeGrafter"/>
</dbReference>
<dbReference type="RefSeq" id="XP_020477403.1">
    <property type="nucleotide sequence ID" value="XM_020621747.1"/>
</dbReference>
<dbReference type="Proteomes" id="UP000261600">
    <property type="component" value="Unplaced"/>
</dbReference>
<dbReference type="GO" id="GO:0045892">
    <property type="term" value="P:negative regulation of DNA-templated transcription"/>
    <property type="evidence" value="ECO:0007669"/>
    <property type="project" value="InterPro"/>
</dbReference>
<reference evidence="3" key="1">
    <citation type="submission" date="2025-08" db="UniProtKB">
        <authorList>
            <consortium name="Ensembl"/>
        </authorList>
    </citation>
    <scope>IDENTIFICATION</scope>
</reference>
<feature type="domain" description="Periphilin-1 C-terminal" evidence="2">
    <location>
        <begin position="248"/>
        <end position="324"/>
    </location>
</feature>
<name>A0A3Q3JEW5_MONAL</name>
<dbReference type="Pfam" id="PF25234">
    <property type="entry name" value="Periphilin_C"/>
    <property type="match status" value="1"/>
</dbReference>
<protein>
    <recommendedName>
        <fullName evidence="2">Periphilin-1 C-terminal domain-containing protein</fullName>
    </recommendedName>
</protein>
<reference evidence="3" key="2">
    <citation type="submission" date="2025-09" db="UniProtKB">
        <authorList>
            <consortium name="Ensembl"/>
        </authorList>
    </citation>
    <scope>IDENTIFICATION</scope>
</reference>
<dbReference type="RefSeq" id="XP_020477412.1">
    <property type="nucleotide sequence ID" value="XM_020621756.1"/>
</dbReference>
<dbReference type="InterPro" id="IPR057603">
    <property type="entry name" value="Periphilin-1_C"/>
</dbReference>
<feature type="compositionally biased region" description="Basic and acidic residues" evidence="1">
    <location>
        <begin position="154"/>
        <end position="165"/>
    </location>
</feature>
<dbReference type="STRING" id="43700.ENSMALP00000017714"/>
<feature type="compositionally biased region" description="Low complexity" evidence="1">
    <location>
        <begin position="171"/>
        <end position="180"/>
    </location>
</feature>
<evidence type="ECO:0000256" key="1">
    <source>
        <dbReference type="SAM" id="MobiDB-lite"/>
    </source>
</evidence>
<feature type="region of interest" description="Disordered" evidence="1">
    <location>
        <begin position="114"/>
        <end position="246"/>
    </location>
</feature>